<accession>A0A1I5PN20</accession>
<sequence length="258" mass="26617">MRWRAARIGGVVAVALMTAACGTRSDNDNALAATVTASNDAAPDASAQAGPAPAPSAASTPIRTGSARPRSCAAEIGQAAAKARVAVCVNVSPATHPPCNVANSCAMIEDEIARACALFDGQGASMAGCEPAPKSMEAAADVVRRYYAAIDAGDYDTAWSQWGENGRPGQTRAAFQAGFARTRSTHVTIGALKPGEGAAGSIYQPVPVIVDATLDNGTRQRFRGQYVVRRINDVDGATPAQLRWHLDSAQLTPVAVAR</sequence>
<evidence type="ECO:0008006" key="4">
    <source>
        <dbReference type="Google" id="ProtNLM"/>
    </source>
</evidence>
<evidence type="ECO:0000313" key="3">
    <source>
        <dbReference type="Proteomes" id="UP000199586"/>
    </source>
</evidence>
<evidence type="ECO:0000256" key="1">
    <source>
        <dbReference type="SAM" id="MobiDB-lite"/>
    </source>
</evidence>
<name>A0A1I5PN20_9SPHN</name>
<dbReference type="RefSeq" id="WP_245738979.1">
    <property type="nucleotide sequence ID" value="NZ_FOXP01000001.1"/>
</dbReference>
<gene>
    <name evidence="2" type="ORF">SAMN04488241_101118</name>
</gene>
<evidence type="ECO:0000313" key="2">
    <source>
        <dbReference type="EMBL" id="SFP35425.1"/>
    </source>
</evidence>
<dbReference type="PROSITE" id="PS51257">
    <property type="entry name" value="PROKAR_LIPOPROTEIN"/>
    <property type="match status" value="1"/>
</dbReference>
<dbReference type="STRING" id="634430.SAMN04488241_101118"/>
<dbReference type="AlphaFoldDB" id="A0A1I5PN20"/>
<dbReference type="InterPro" id="IPR032710">
    <property type="entry name" value="NTF2-like_dom_sf"/>
</dbReference>
<dbReference type="Proteomes" id="UP000199586">
    <property type="component" value="Unassembled WGS sequence"/>
</dbReference>
<organism evidence="2 3">
    <name type="scientific">Sphingomonas rubra</name>
    <dbReference type="NCBI Taxonomy" id="634430"/>
    <lineage>
        <taxon>Bacteria</taxon>
        <taxon>Pseudomonadati</taxon>
        <taxon>Pseudomonadota</taxon>
        <taxon>Alphaproteobacteria</taxon>
        <taxon>Sphingomonadales</taxon>
        <taxon>Sphingomonadaceae</taxon>
        <taxon>Sphingomonas</taxon>
    </lineage>
</organism>
<dbReference type="EMBL" id="FOXP01000001">
    <property type="protein sequence ID" value="SFP35425.1"/>
    <property type="molecule type" value="Genomic_DNA"/>
</dbReference>
<proteinExistence type="predicted"/>
<reference evidence="2 3" key="1">
    <citation type="submission" date="2016-10" db="EMBL/GenBank/DDBJ databases">
        <authorList>
            <person name="de Groot N.N."/>
        </authorList>
    </citation>
    <scope>NUCLEOTIDE SEQUENCE [LARGE SCALE GENOMIC DNA]</scope>
    <source>
        <strain evidence="2 3">CGMCC 1.9113</strain>
    </source>
</reference>
<feature type="region of interest" description="Disordered" evidence="1">
    <location>
        <begin position="40"/>
        <end position="66"/>
    </location>
</feature>
<protein>
    <recommendedName>
        <fullName evidence="4">Lipoprotein</fullName>
    </recommendedName>
</protein>
<keyword evidence="3" id="KW-1185">Reference proteome</keyword>
<dbReference type="SUPFAM" id="SSF54427">
    <property type="entry name" value="NTF2-like"/>
    <property type="match status" value="1"/>
</dbReference>
<feature type="compositionally biased region" description="Low complexity" evidence="1">
    <location>
        <begin position="40"/>
        <end position="59"/>
    </location>
</feature>